<proteinExistence type="predicted"/>
<dbReference type="Proteomes" id="UP000028493">
    <property type="component" value="Unassembled WGS sequence"/>
</dbReference>
<dbReference type="HOGENOM" id="CLU_3067708_0_0_6"/>
<sequence>MRNYKSQYIVIRVIATSHSLLNYQTSPSAGIFIAHRLSNYKPRYGRDSIEMKI</sequence>
<dbReference type="AlphaFoldDB" id="A0A077PZ86"/>
<comment type="caution">
    <text evidence="1">The sequence shown here is derived from an EMBL/GenBank/DDBJ whole genome shotgun (WGS) entry which is preliminary data.</text>
</comment>
<name>A0A077PZ86_XENBV</name>
<accession>A0A077PZ86</accession>
<gene>
    <name evidence="1" type="ORF">XBKB1_4350002</name>
</gene>
<evidence type="ECO:0000313" key="2">
    <source>
        <dbReference type="Proteomes" id="UP000028493"/>
    </source>
</evidence>
<protein>
    <submittedName>
        <fullName evidence="1">Uncharacterized protein</fullName>
    </submittedName>
</protein>
<evidence type="ECO:0000313" key="1">
    <source>
        <dbReference type="EMBL" id="CDH26041.1"/>
    </source>
</evidence>
<organism evidence="1 2">
    <name type="scientific">Xenorhabdus bovienii str. kraussei Becker Underwood</name>
    <dbReference type="NCBI Taxonomy" id="1398204"/>
    <lineage>
        <taxon>Bacteria</taxon>
        <taxon>Pseudomonadati</taxon>
        <taxon>Pseudomonadota</taxon>
        <taxon>Gammaproteobacteria</taxon>
        <taxon>Enterobacterales</taxon>
        <taxon>Morganellaceae</taxon>
        <taxon>Xenorhabdus</taxon>
    </lineage>
</organism>
<reference evidence="1" key="1">
    <citation type="submission" date="2013-07" db="EMBL/GenBank/DDBJ databases">
        <title>Sub-species coevolution in mutualistic symbiosis.</title>
        <authorList>
            <person name="Murfin K."/>
            <person name="Klassen J."/>
            <person name="Lee M."/>
            <person name="Forst S."/>
            <person name="Stock P."/>
            <person name="Goodrich-Blair H."/>
        </authorList>
    </citation>
    <scope>NUCLEOTIDE SEQUENCE [LARGE SCALE GENOMIC DNA]</scope>
    <source>
        <strain evidence="1">Kraussei Becker Underwood</strain>
    </source>
</reference>
<dbReference type="EMBL" id="CBSZ010000374">
    <property type="protein sequence ID" value="CDH26041.1"/>
    <property type="molecule type" value="Genomic_DNA"/>
</dbReference>